<evidence type="ECO:0000256" key="1">
    <source>
        <dbReference type="ARBA" id="ARBA00004225"/>
    </source>
</evidence>
<evidence type="ECO:0000256" key="6">
    <source>
        <dbReference type="ARBA" id="ARBA00022792"/>
    </source>
</evidence>
<keyword evidence="5" id="KW-0677">Repeat</keyword>
<sequence length="397" mass="44319">MNIVIPPPSIGGPADGSLKKPHDTATTGLGASAMRAFSARMLAFYFRAPMKAFFRARVDYMGYPRAISPLVQKGEKWSWRMSGPALLYSAIQRHGWTFIPNQVLPPLLANTVVGAVLYTSYLQVLGYLHEPAQKSTKRIDPLPSPSTTFTAGFAAGAIQSLVAAPVDALQVRFQARELMSGKYKNMWHYAYRKTQEIGIRGIFAGWSLALIRDAFGNAAFFSTFEYVKGQAFYTFISHYYGHYGNLPQHQKDAIKAQGQQSGTPEIRPHYLLEPAFLALAGIAASVVQAVIQHPVSRIQDIHYGRLAWIDSHMHTNRSQALSLYADAYRKTLKQCIAISRRSGGLMRWLYKDFLVRTVTQVPSTSAGLIAFEVIRRMYNNGNDAVRINKDGYQILLF</sequence>
<evidence type="ECO:0000256" key="7">
    <source>
        <dbReference type="ARBA" id="ARBA00022989"/>
    </source>
</evidence>
<feature type="repeat" description="Solcar" evidence="10">
    <location>
        <begin position="143"/>
        <end position="230"/>
    </location>
</feature>
<dbReference type="AlphaFoldDB" id="A0A6A7C2S0"/>
<keyword evidence="4 10" id="KW-0812">Transmembrane</keyword>
<evidence type="ECO:0000313" key="13">
    <source>
        <dbReference type="EMBL" id="KAF2861547.1"/>
    </source>
</evidence>
<dbReference type="InterPro" id="IPR050567">
    <property type="entry name" value="Mitochondrial_Carrier"/>
</dbReference>
<keyword evidence="6" id="KW-0999">Mitochondrion inner membrane</keyword>
<keyword evidence="8" id="KW-0496">Mitochondrion</keyword>
<dbReference type="SUPFAM" id="SSF103506">
    <property type="entry name" value="Mitochondrial carrier"/>
    <property type="match status" value="1"/>
</dbReference>
<dbReference type="GO" id="GO:0031966">
    <property type="term" value="C:mitochondrial membrane"/>
    <property type="evidence" value="ECO:0007669"/>
    <property type="project" value="UniProtKB-SubCell"/>
</dbReference>
<evidence type="ECO:0000256" key="5">
    <source>
        <dbReference type="ARBA" id="ARBA00022737"/>
    </source>
</evidence>
<reference evidence="13" key="1">
    <citation type="journal article" date="2020" name="Stud. Mycol.">
        <title>101 Dothideomycetes genomes: a test case for predicting lifestyles and emergence of pathogens.</title>
        <authorList>
            <person name="Haridas S."/>
            <person name="Albert R."/>
            <person name="Binder M."/>
            <person name="Bloem J."/>
            <person name="Labutti K."/>
            <person name="Salamov A."/>
            <person name="Andreopoulos B."/>
            <person name="Baker S."/>
            <person name="Barry K."/>
            <person name="Bills G."/>
            <person name="Bluhm B."/>
            <person name="Cannon C."/>
            <person name="Castanera R."/>
            <person name="Culley D."/>
            <person name="Daum C."/>
            <person name="Ezra D."/>
            <person name="Gonzalez J."/>
            <person name="Henrissat B."/>
            <person name="Kuo A."/>
            <person name="Liang C."/>
            <person name="Lipzen A."/>
            <person name="Lutzoni F."/>
            <person name="Magnuson J."/>
            <person name="Mondo S."/>
            <person name="Nolan M."/>
            <person name="Ohm R."/>
            <person name="Pangilinan J."/>
            <person name="Park H.-J."/>
            <person name="Ramirez L."/>
            <person name="Alfaro M."/>
            <person name="Sun H."/>
            <person name="Tritt A."/>
            <person name="Yoshinaga Y."/>
            <person name="Zwiers L.-H."/>
            <person name="Turgeon B."/>
            <person name="Goodwin S."/>
            <person name="Spatafora J."/>
            <person name="Crous P."/>
            <person name="Grigoriev I."/>
        </authorList>
    </citation>
    <scope>NUCLEOTIDE SEQUENCE</scope>
    <source>
        <strain evidence="13">CBS 480.64</strain>
    </source>
</reference>
<dbReference type="Gene3D" id="1.50.40.10">
    <property type="entry name" value="Mitochondrial carrier domain"/>
    <property type="match status" value="1"/>
</dbReference>
<accession>A0A6A7C2S0</accession>
<gene>
    <name evidence="13" type="ORF">K470DRAFT_276189</name>
</gene>
<keyword evidence="7" id="KW-1133">Transmembrane helix</keyword>
<protein>
    <submittedName>
        <fullName evidence="13">Mitochondrial carrier</fullName>
    </submittedName>
</protein>
<evidence type="ECO:0000256" key="8">
    <source>
        <dbReference type="ARBA" id="ARBA00023128"/>
    </source>
</evidence>
<dbReference type="PROSITE" id="PS50920">
    <property type="entry name" value="SOLCAR"/>
    <property type="match status" value="1"/>
</dbReference>
<evidence type="ECO:0000256" key="12">
    <source>
        <dbReference type="SAM" id="MobiDB-lite"/>
    </source>
</evidence>
<dbReference type="Proteomes" id="UP000799421">
    <property type="component" value="Unassembled WGS sequence"/>
</dbReference>
<dbReference type="EMBL" id="MU005972">
    <property type="protein sequence ID" value="KAF2861547.1"/>
    <property type="molecule type" value="Genomic_DNA"/>
</dbReference>
<name>A0A6A7C2S0_9PEZI</name>
<evidence type="ECO:0000313" key="14">
    <source>
        <dbReference type="Proteomes" id="UP000799421"/>
    </source>
</evidence>
<keyword evidence="14" id="KW-1185">Reference proteome</keyword>
<evidence type="ECO:0000256" key="9">
    <source>
        <dbReference type="ARBA" id="ARBA00023136"/>
    </source>
</evidence>
<keyword evidence="9 10" id="KW-0472">Membrane</keyword>
<evidence type="ECO:0000256" key="10">
    <source>
        <dbReference type="PROSITE-ProRule" id="PRU00282"/>
    </source>
</evidence>
<keyword evidence="3 11" id="KW-0813">Transport</keyword>
<comment type="subcellular location">
    <subcellularLocation>
        <location evidence="1">Mitochondrion membrane</location>
        <topology evidence="1">Multi-pass membrane protein</topology>
    </subcellularLocation>
</comment>
<dbReference type="GO" id="GO:0022857">
    <property type="term" value="F:transmembrane transporter activity"/>
    <property type="evidence" value="ECO:0007669"/>
    <property type="project" value="TreeGrafter"/>
</dbReference>
<proteinExistence type="inferred from homology"/>
<evidence type="ECO:0000256" key="2">
    <source>
        <dbReference type="ARBA" id="ARBA00006375"/>
    </source>
</evidence>
<dbReference type="OrthoDB" id="3364892at2759"/>
<dbReference type="InterPro" id="IPR023395">
    <property type="entry name" value="MCP_dom_sf"/>
</dbReference>
<dbReference type="InterPro" id="IPR018108">
    <property type="entry name" value="MCP_transmembrane"/>
</dbReference>
<organism evidence="13 14">
    <name type="scientific">Piedraia hortae CBS 480.64</name>
    <dbReference type="NCBI Taxonomy" id="1314780"/>
    <lineage>
        <taxon>Eukaryota</taxon>
        <taxon>Fungi</taxon>
        <taxon>Dikarya</taxon>
        <taxon>Ascomycota</taxon>
        <taxon>Pezizomycotina</taxon>
        <taxon>Dothideomycetes</taxon>
        <taxon>Dothideomycetidae</taxon>
        <taxon>Capnodiales</taxon>
        <taxon>Piedraiaceae</taxon>
        <taxon>Piedraia</taxon>
    </lineage>
</organism>
<evidence type="ECO:0000256" key="4">
    <source>
        <dbReference type="ARBA" id="ARBA00022692"/>
    </source>
</evidence>
<comment type="similarity">
    <text evidence="2 11">Belongs to the mitochondrial carrier (TC 2.A.29) family.</text>
</comment>
<evidence type="ECO:0000256" key="11">
    <source>
        <dbReference type="RuleBase" id="RU000488"/>
    </source>
</evidence>
<evidence type="ECO:0000256" key="3">
    <source>
        <dbReference type="ARBA" id="ARBA00022448"/>
    </source>
</evidence>
<feature type="compositionally biased region" description="Pro residues" evidence="12">
    <location>
        <begin position="1"/>
        <end position="10"/>
    </location>
</feature>
<dbReference type="PANTHER" id="PTHR45624">
    <property type="entry name" value="MITOCHONDRIAL BASIC AMINO ACIDS TRANSPORTER-RELATED"/>
    <property type="match status" value="1"/>
</dbReference>
<feature type="region of interest" description="Disordered" evidence="12">
    <location>
        <begin position="1"/>
        <end position="22"/>
    </location>
</feature>
<dbReference type="PANTHER" id="PTHR45624:SF26">
    <property type="entry name" value="CARRIER PROTEIN, PUTATIVE (AFU_ORTHOLOGUE AFUA_1G07710)-RELATED"/>
    <property type="match status" value="1"/>
</dbReference>
<dbReference type="Pfam" id="PF00153">
    <property type="entry name" value="Mito_carr"/>
    <property type="match status" value="1"/>
</dbReference>